<reference evidence="3 4" key="1">
    <citation type="submission" date="2020-04" db="EMBL/GenBank/DDBJ databases">
        <authorList>
            <person name="Laetsch R D."/>
            <person name="Stevens L."/>
            <person name="Kumar S."/>
            <person name="Blaxter L. M."/>
        </authorList>
    </citation>
    <scope>NUCLEOTIDE SEQUENCE [LARGE SCALE GENOMIC DNA]</scope>
</reference>
<dbReference type="Proteomes" id="UP000494206">
    <property type="component" value="Unassembled WGS sequence"/>
</dbReference>
<feature type="signal peptide" evidence="1">
    <location>
        <begin position="1"/>
        <end position="18"/>
    </location>
</feature>
<proteinExistence type="predicted"/>
<dbReference type="PANTHER" id="PTHR11533">
    <property type="entry name" value="PROTEASE M1 ZINC METALLOPROTEASE"/>
    <property type="match status" value="1"/>
</dbReference>
<accession>A0A8S1ERH9</accession>
<dbReference type="PANTHER" id="PTHR11533:SF192">
    <property type="entry name" value="GH"/>
    <property type="match status" value="1"/>
</dbReference>
<dbReference type="Gene3D" id="1.10.390.10">
    <property type="entry name" value="Neutral Protease Domain 2"/>
    <property type="match status" value="1"/>
</dbReference>
<evidence type="ECO:0000313" key="3">
    <source>
        <dbReference type="EMBL" id="CAB3404009.1"/>
    </source>
</evidence>
<evidence type="ECO:0000259" key="2">
    <source>
        <dbReference type="Pfam" id="PF17900"/>
    </source>
</evidence>
<dbReference type="InterPro" id="IPR050344">
    <property type="entry name" value="Peptidase_M1_aminopeptidases"/>
</dbReference>
<feature type="chain" id="PRO_5035926707" description="Aminopeptidase N-like N-terminal domain-containing protein" evidence="1">
    <location>
        <begin position="19"/>
        <end position="715"/>
    </location>
</feature>
<dbReference type="GO" id="GO:0005737">
    <property type="term" value="C:cytoplasm"/>
    <property type="evidence" value="ECO:0007669"/>
    <property type="project" value="TreeGrafter"/>
</dbReference>
<organism evidence="3 4">
    <name type="scientific">Caenorhabditis bovis</name>
    <dbReference type="NCBI Taxonomy" id="2654633"/>
    <lineage>
        <taxon>Eukaryota</taxon>
        <taxon>Metazoa</taxon>
        <taxon>Ecdysozoa</taxon>
        <taxon>Nematoda</taxon>
        <taxon>Chromadorea</taxon>
        <taxon>Rhabditida</taxon>
        <taxon>Rhabditina</taxon>
        <taxon>Rhabditomorpha</taxon>
        <taxon>Rhabditoidea</taxon>
        <taxon>Rhabditidae</taxon>
        <taxon>Peloderinae</taxon>
        <taxon>Caenorhabditis</taxon>
    </lineage>
</organism>
<name>A0A8S1ERH9_9PELO</name>
<dbReference type="GO" id="GO:0042277">
    <property type="term" value="F:peptide binding"/>
    <property type="evidence" value="ECO:0007669"/>
    <property type="project" value="TreeGrafter"/>
</dbReference>
<dbReference type="InterPro" id="IPR027268">
    <property type="entry name" value="Peptidase_M4/M1_CTD_sf"/>
</dbReference>
<dbReference type="OrthoDB" id="8182982at2759"/>
<gene>
    <name evidence="3" type="ORF">CBOVIS_LOCUS6406</name>
</gene>
<dbReference type="EMBL" id="CADEPM010000004">
    <property type="protein sequence ID" value="CAB3404009.1"/>
    <property type="molecule type" value="Genomic_DNA"/>
</dbReference>
<feature type="domain" description="Aminopeptidase N-like N-terminal" evidence="2">
    <location>
        <begin position="115"/>
        <end position="251"/>
    </location>
</feature>
<dbReference type="GO" id="GO:0016020">
    <property type="term" value="C:membrane"/>
    <property type="evidence" value="ECO:0007669"/>
    <property type="project" value="TreeGrafter"/>
</dbReference>
<keyword evidence="4" id="KW-1185">Reference proteome</keyword>
<comment type="caution">
    <text evidence="3">The sequence shown here is derived from an EMBL/GenBank/DDBJ whole genome shotgun (WGS) entry which is preliminary data.</text>
</comment>
<evidence type="ECO:0000256" key="1">
    <source>
        <dbReference type="SAM" id="SignalP"/>
    </source>
</evidence>
<dbReference type="GO" id="GO:0043171">
    <property type="term" value="P:peptide catabolic process"/>
    <property type="evidence" value="ECO:0007669"/>
    <property type="project" value="TreeGrafter"/>
</dbReference>
<dbReference type="InterPro" id="IPR045357">
    <property type="entry name" value="Aminopeptidase_N-like_N"/>
</dbReference>
<dbReference type="GO" id="GO:0070006">
    <property type="term" value="F:metalloaminopeptidase activity"/>
    <property type="evidence" value="ECO:0007669"/>
    <property type="project" value="TreeGrafter"/>
</dbReference>
<dbReference type="GO" id="GO:0006508">
    <property type="term" value="P:proteolysis"/>
    <property type="evidence" value="ECO:0007669"/>
    <property type="project" value="TreeGrafter"/>
</dbReference>
<dbReference type="GO" id="GO:0005615">
    <property type="term" value="C:extracellular space"/>
    <property type="evidence" value="ECO:0007669"/>
    <property type="project" value="TreeGrafter"/>
</dbReference>
<protein>
    <recommendedName>
        <fullName evidence="2">Aminopeptidase N-like N-terminal domain-containing protein</fullName>
    </recommendedName>
</protein>
<sequence length="715" mass="80502">MLLLLFYYLCITIFGRHSAVFADLHSLLSSAPSFSEPRGTPVVRPLSYDLQLQFPLSEVSDPDVPLFTGRCVLQFELVNQIGLETAFLSDSTSNRARLKFDISMLDHFENVSLIFNGNELDIFNVLLTDDSMEISLDQPVLFTGRYTLTIHRYKGLIGAAIYYRCVIDTNSEGVRFFLDAGEHAAFGSSLYPNKAPAVFPSFLSATLKATFSISIIHPIGTIALTSGANDSAPQEIDQNWQITSFATTPSIAPSMLCFALLPLEYTKIDSSYTGINMTVHYNRYRIQATQAKHLLHTATQVLSLLKELFSSILPVAKIDIITMNDVGHSACFGALIVPEASFFSADYANQVQMLAMWLAKQWIGGLAAISEGEQMCLQEDLVAFIALKVTKRMTNDEHLRLSNLAKVTLTEDIFLPGETLNLNEHPNELEIGEKCGLKGVFLLESIEGLTDEKYVIQKINELVYNSKQGSYSLRDVLGLLNRTVDGDIYISQLLHFWRDHGGLPYMNVDRIGSTIKVTQDEGNLTVKNGKGIWERMPLWPLPLRFTEFKLPIQLMISQGVHLSPVRDGHIFANLGFPHFYRVNYDIDTWRNIKNILTENATLYTPSERFQLVSDFCHFYSMKALPEPAASVLRNEYVQLIRLRPTSFPICDAAIYQCVVTHEHTRPKHIDRITMIQLRRRVFESLTNASEMECRTGDAHDALNEVCTRLYGLACL</sequence>
<dbReference type="AlphaFoldDB" id="A0A8S1ERH9"/>
<dbReference type="SUPFAM" id="SSF63737">
    <property type="entry name" value="Leukotriene A4 hydrolase N-terminal domain"/>
    <property type="match status" value="1"/>
</dbReference>
<dbReference type="InterPro" id="IPR042097">
    <property type="entry name" value="Aminopeptidase_N-like_N_sf"/>
</dbReference>
<evidence type="ECO:0000313" key="4">
    <source>
        <dbReference type="Proteomes" id="UP000494206"/>
    </source>
</evidence>
<keyword evidence="1" id="KW-0732">Signal</keyword>
<dbReference type="SUPFAM" id="SSF55486">
    <property type="entry name" value="Metalloproteases ('zincins'), catalytic domain"/>
    <property type="match status" value="1"/>
</dbReference>
<dbReference type="Gene3D" id="2.60.40.1730">
    <property type="entry name" value="tricorn interacting facor f3 domain"/>
    <property type="match status" value="1"/>
</dbReference>
<dbReference type="Pfam" id="PF17900">
    <property type="entry name" value="Peptidase_M1_N"/>
    <property type="match status" value="1"/>
</dbReference>
<dbReference type="GO" id="GO:0008270">
    <property type="term" value="F:zinc ion binding"/>
    <property type="evidence" value="ECO:0007669"/>
    <property type="project" value="TreeGrafter"/>
</dbReference>